<protein>
    <submittedName>
        <fullName evidence="2">Uncharacterized protein</fullName>
    </submittedName>
</protein>
<keyword evidence="3" id="KW-1185">Reference proteome</keyword>
<feature type="transmembrane region" description="Helical" evidence="1">
    <location>
        <begin position="6"/>
        <end position="26"/>
    </location>
</feature>
<keyword evidence="1" id="KW-0812">Transmembrane</keyword>
<keyword evidence="1" id="KW-1133">Transmembrane helix</keyword>
<evidence type="ECO:0000256" key="1">
    <source>
        <dbReference type="SAM" id="Phobius"/>
    </source>
</evidence>
<proteinExistence type="predicted"/>
<feature type="transmembrane region" description="Helical" evidence="1">
    <location>
        <begin position="57"/>
        <end position="76"/>
    </location>
</feature>
<evidence type="ECO:0000313" key="2">
    <source>
        <dbReference type="EMBL" id="GFG33378.1"/>
    </source>
</evidence>
<dbReference type="Proteomes" id="UP000502823">
    <property type="component" value="Unassembled WGS sequence"/>
</dbReference>
<sequence>MLQVSVWIPVVFVIACLFLVIILCYARPLEVSMGVIITLSGVPAFWLGVIWKNKPLWFQNMLSHVQVTAVSAFYMIPGNCRGVYGYLHKSDIQILWPFAEFYQINVITVEPGQKL</sequence>
<gene>
    <name evidence="2" type="ORF">Cfor_09997</name>
</gene>
<organism evidence="2 3">
    <name type="scientific">Coptotermes formosanus</name>
    <name type="common">Formosan subterranean termite</name>
    <dbReference type="NCBI Taxonomy" id="36987"/>
    <lineage>
        <taxon>Eukaryota</taxon>
        <taxon>Metazoa</taxon>
        <taxon>Ecdysozoa</taxon>
        <taxon>Arthropoda</taxon>
        <taxon>Hexapoda</taxon>
        <taxon>Insecta</taxon>
        <taxon>Pterygota</taxon>
        <taxon>Neoptera</taxon>
        <taxon>Polyneoptera</taxon>
        <taxon>Dictyoptera</taxon>
        <taxon>Blattodea</taxon>
        <taxon>Blattoidea</taxon>
        <taxon>Termitoidae</taxon>
        <taxon>Rhinotermitidae</taxon>
        <taxon>Coptotermes</taxon>
    </lineage>
</organism>
<comment type="caution">
    <text evidence="2">The sequence shown here is derived from an EMBL/GenBank/DDBJ whole genome shotgun (WGS) entry which is preliminary data.</text>
</comment>
<keyword evidence="1" id="KW-0472">Membrane</keyword>
<dbReference type="AlphaFoldDB" id="A0A6L2PRY5"/>
<accession>A0A6L2PRY5</accession>
<evidence type="ECO:0000313" key="3">
    <source>
        <dbReference type="Proteomes" id="UP000502823"/>
    </source>
</evidence>
<reference evidence="3" key="1">
    <citation type="submission" date="2020-01" db="EMBL/GenBank/DDBJ databases">
        <title>Draft genome sequence of the Termite Coptotermes fromosanus.</title>
        <authorList>
            <person name="Itakura S."/>
            <person name="Yosikawa Y."/>
            <person name="Umezawa K."/>
        </authorList>
    </citation>
    <scope>NUCLEOTIDE SEQUENCE [LARGE SCALE GENOMIC DNA]</scope>
</reference>
<dbReference type="OrthoDB" id="3257095at2759"/>
<dbReference type="EMBL" id="BLKM01008356">
    <property type="protein sequence ID" value="GFG33378.1"/>
    <property type="molecule type" value="Genomic_DNA"/>
</dbReference>
<name>A0A6L2PRY5_COPFO</name>
<dbReference type="InParanoid" id="A0A6L2PRY5"/>
<feature type="transmembrane region" description="Helical" evidence="1">
    <location>
        <begin position="33"/>
        <end position="51"/>
    </location>
</feature>